<protein>
    <submittedName>
        <fullName evidence="3">Ester cyclase</fullName>
    </submittedName>
</protein>
<dbReference type="PANTHER" id="PTHR38436">
    <property type="entry name" value="POLYKETIDE CYCLASE SNOAL-LIKE DOMAIN"/>
    <property type="match status" value="1"/>
</dbReference>
<dbReference type="Proteomes" id="UP001490365">
    <property type="component" value="Unassembled WGS sequence"/>
</dbReference>
<dbReference type="Gene3D" id="3.10.450.50">
    <property type="match status" value="2"/>
</dbReference>
<keyword evidence="4" id="KW-1185">Reference proteome</keyword>
<dbReference type="InterPro" id="IPR009959">
    <property type="entry name" value="Cyclase_SnoaL-like"/>
</dbReference>
<evidence type="ECO:0000313" key="4">
    <source>
        <dbReference type="Proteomes" id="UP001490365"/>
    </source>
</evidence>
<proteinExistence type="predicted"/>
<dbReference type="Pfam" id="PF07366">
    <property type="entry name" value="SnoaL"/>
    <property type="match status" value="1"/>
</dbReference>
<dbReference type="RefSeq" id="WP_351959118.1">
    <property type="nucleotide sequence ID" value="NZ_JBEOZM010000012.1"/>
</dbReference>
<organism evidence="3 4">
    <name type="scientific">Streptomyces sp. 900105755</name>
    <dbReference type="NCBI Taxonomy" id="3154389"/>
    <lineage>
        <taxon>Bacteria</taxon>
        <taxon>Bacillati</taxon>
        <taxon>Actinomycetota</taxon>
        <taxon>Actinomycetes</taxon>
        <taxon>Kitasatosporales</taxon>
        <taxon>Streptomycetaceae</taxon>
        <taxon>Streptomyces</taxon>
    </lineage>
</organism>
<evidence type="ECO:0000313" key="3">
    <source>
        <dbReference type="EMBL" id="MER6270690.1"/>
    </source>
</evidence>
<dbReference type="InterPro" id="IPR037401">
    <property type="entry name" value="SnoaL-like"/>
</dbReference>
<feature type="compositionally biased region" description="Low complexity" evidence="1">
    <location>
        <begin position="167"/>
        <end position="185"/>
    </location>
</feature>
<dbReference type="PANTHER" id="PTHR38436:SF1">
    <property type="entry name" value="ESTER CYCLASE"/>
    <property type="match status" value="1"/>
</dbReference>
<evidence type="ECO:0000259" key="2">
    <source>
        <dbReference type="Pfam" id="PF13577"/>
    </source>
</evidence>
<dbReference type="Pfam" id="PF13577">
    <property type="entry name" value="SnoaL_4"/>
    <property type="match status" value="1"/>
</dbReference>
<evidence type="ECO:0000256" key="1">
    <source>
        <dbReference type="SAM" id="MobiDB-lite"/>
    </source>
</evidence>
<sequence>MTAEVARLTDVLSLRDLAGRYLAGLDEGGFDETWARSLFTEDIEMTFPVGSHRGLAGVAGFTTEIMARWGRTHHHGSETQVDVVGDRAELSWSLIASHVHHGSPLPPDPTRYFQLGGRFTGTARRTPGGWRFDRLRLRIVWTTGAVPRGVTQVDRQTLDTRGDDLPTSAAGSAAGSAATSAATSAEENAPMPTTLTADQQKELIEKVFHEGLDLGDLAAADRYLTADFRNHGSHDDSMRGPEAFKHTIRIQQSAFSDIKYEILDFISMGDKAAIRWVMHGRHTGPFIGIQPTGLQVQHQAIIWFRFEGDRIAERWGIVDNFALQKFLQSGGKPVGPLTPAGKPAA</sequence>
<comment type="caution">
    <text evidence="3">The sequence shown here is derived from an EMBL/GenBank/DDBJ whole genome shotgun (WGS) entry which is preliminary data.</text>
</comment>
<dbReference type="SUPFAM" id="SSF54427">
    <property type="entry name" value="NTF2-like"/>
    <property type="match status" value="2"/>
</dbReference>
<name>A0ABV1TKX4_9ACTN</name>
<dbReference type="EMBL" id="JBEOZM010000012">
    <property type="protein sequence ID" value="MER6270690.1"/>
    <property type="molecule type" value="Genomic_DNA"/>
</dbReference>
<feature type="domain" description="SnoaL-like" evidence="2">
    <location>
        <begin position="7"/>
        <end position="136"/>
    </location>
</feature>
<dbReference type="InterPro" id="IPR032710">
    <property type="entry name" value="NTF2-like_dom_sf"/>
</dbReference>
<reference evidence="3 4" key="1">
    <citation type="submission" date="2024-06" db="EMBL/GenBank/DDBJ databases">
        <title>The Natural Products Discovery Center: Release of the First 8490 Sequenced Strains for Exploring Actinobacteria Biosynthetic Diversity.</title>
        <authorList>
            <person name="Kalkreuter E."/>
            <person name="Kautsar S.A."/>
            <person name="Yang D."/>
            <person name="Bader C.D."/>
            <person name="Teijaro C.N."/>
            <person name="Fluegel L."/>
            <person name="Davis C.M."/>
            <person name="Simpson J.R."/>
            <person name="Lauterbach L."/>
            <person name="Steele A.D."/>
            <person name="Gui C."/>
            <person name="Meng S."/>
            <person name="Li G."/>
            <person name="Viehrig K."/>
            <person name="Ye F."/>
            <person name="Su P."/>
            <person name="Kiefer A.F."/>
            <person name="Nichols A."/>
            <person name="Cepeda A.J."/>
            <person name="Yan W."/>
            <person name="Fan B."/>
            <person name="Jiang Y."/>
            <person name="Adhikari A."/>
            <person name="Zheng C.-J."/>
            <person name="Schuster L."/>
            <person name="Cowan T.M."/>
            <person name="Smanski M.J."/>
            <person name="Chevrette M.G."/>
            <person name="De Carvalho L.P.S."/>
            <person name="Shen B."/>
        </authorList>
    </citation>
    <scope>NUCLEOTIDE SEQUENCE [LARGE SCALE GENOMIC DNA]</scope>
    <source>
        <strain evidence="3 4">NPDC001694</strain>
    </source>
</reference>
<gene>
    <name evidence="3" type="ORF">ABT211_25845</name>
</gene>
<feature type="region of interest" description="Disordered" evidence="1">
    <location>
        <begin position="154"/>
        <end position="191"/>
    </location>
</feature>
<accession>A0ABV1TKX4</accession>